<dbReference type="AlphaFoldDB" id="A0A1I6UEV4"/>
<dbReference type="EMBL" id="FPAA01000016">
    <property type="protein sequence ID" value="SFS99918.1"/>
    <property type="molecule type" value="Genomic_DNA"/>
</dbReference>
<keyword evidence="1" id="KW-1133">Transmembrane helix</keyword>
<reference evidence="3" key="1">
    <citation type="submission" date="2016-10" db="EMBL/GenBank/DDBJ databases">
        <authorList>
            <person name="Varghese N."/>
            <person name="Submissions S."/>
        </authorList>
    </citation>
    <scope>NUCLEOTIDE SEQUENCE [LARGE SCALE GENOMIC DNA]</scope>
    <source>
        <strain evidence="3">DSM 45789</strain>
    </source>
</reference>
<feature type="transmembrane region" description="Helical" evidence="1">
    <location>
        <begin position="34"/>
        <end position="53"/>
    </location>
</feature>
<organism evidence="2 3">
    <name type="scientific">Marininema halotolerans</name>
    <dbReference type="NCBI Taxonomy" id="1155944"/>
    <lineage>
        <taxon>Bacteria</taxon>
        <taxon>Bacillati</taxon>
        <taxon>Bacillota</taxon>
        <taxon>Bacilli</taxon>
        <taxon>Bacillales</taxon>
        <taxon>Thermoactinomycetaceae</taxon>
        <taxon>Marininema</taxon>
    </lineage>
</organism>
<feature type="transmembrane region" description="Helical" evidence="1">
    <location>
        <begin position="6"/>
        <end position="27"/>
    </location>
</feature>
<keyword evidence="1" id="KW-0812">Transmembrane</keyword>
<accession>A0A1I6UEV4</accession>
<name>A0A1I6UEV4_9BACL</name>
<dbReference type="Proteomes" id="UP000198660">
    <property type="component" value="Unassembled WGS sequence"/>
</dbReference>
<sequence>MFFSLLYLCTLFAIVIFTIMIIMNILNDRSIQKWLSWLTGVVFFYLFSVWISTLF</sequence>
<gene>
    <name evidence="2" type="ORF">SAMN05444972_1169</name>
</gene>
<evidence type="ECO:0000313" key="2">
    <source>
        <dbReference type="EMBL" id="SFS99918.1"/>
    </source>
</evidence>
<proteinExistence type="predicted"/>
<evidence type="ECO:0000256" key="1">
    <source>
        <dbReference type="SAM" id="Phobius"/>
    </source>
</evidence>
<keyword evidence="3" id="KW-1185">Reference proteome</keyword>
<protein>
    <submittedName>
        <fullName evidence="2">Uncharacterized protein</fullName>
    </submittedName>
</protein>
<evidence type="ECO:0000313" key="3">
    <source>
        <dbReference type="Proteomes" id="UP000198660"/>
    </source>
</evidence>
<dbReference type="RefSeq" id="WP_176392136.1">
    <property type="nucleotide sequence ID" value="NZ_FPAA01000016.1"/>
</dbReference>
<keyword evidence="1" id="KW-0472">Membrane</keyword>